<dbReference type="GO" id="GO:0005576">
    <property type="term" value="C:extracellular region"/>
    <property type="evidence" value="ECO:0007669"/>
    <property type="project" value="TreeGrafter"/>
</dbReference>
<keyword evidence="9" id="KW-1133">Transmembrane helix</keyword>
<evidence type="ECO:0000256" key="8">
    <source>
        <dbReference type="SAM" id="MobiDB-lite"/>
    </source>
</evidence>
<evidence type="ECO:0000256" key="1">
    <source>
        <dbReference type="ARBA" id="ARBA00005641"/>
    </source>
</evidence>
<keyword evidence="9" id="KW-0472">Membrane</keyword>
<evidence type="ECO:0000256" key="7">
    <source>
        <dbReference type="ARBA" id="ARBA00038929"/>
    </source>
</evidence>
<dbReference type="GO" id="GO:0004338">
    <property type="term" value="F:glucan exo-1,3-beta-glucosidase activity"/>
    <property type="evidence" value="ECO:0007669"/>
    <property type="project" value="UniProtKB-EC"/>
</dbReference>
<dbReference type="OrthoDB" id="62120at2759"/>
<reference evidence="10 11" key="1">
    <citation type="submission" date="2014-05" db="EMBL/GenBank/DDBJ databases">
        <title>Draft genome sequence of a rare smut relative, Tilletiaria anomala UBC 951.</title>
        <authorList>
            <consortium name="DOE Joint Genome Institute"/>
            <person name="Toome M."/>
            <person name="Kuo A."/>
            <person name="Henrissat B."/>
            <person name="Lipzen A."/>
            <person name="Tritt A."/>
            <person name="Yoshinaga Y."/>
            <person name="Zane M."/>
            <person name="Barry K."/>
            <person name="Grigoriev I.V."/>
            <person name="Spatafora J.W."/>
            <person name="Aimea M.C."/>
        </authorList>
    </citation>
    <scope>NUCLEOTIDE SEQUENCE [LARGE SCALE GENOMIC DNA]</scope>
    <source>
        <strain evidence="10 11">UBC 951</strain>
    </source>
</reference>
<dbReference type="InterPro" id="IPR050386">
    <property type="entry name" value="Glycosyl_hydrolase_5"/>
</dbReference>
<feature type="region of interest" description="Disordered" evidence="8">
    <location>
        <begin position="664"/>
        <end position="692"/>
    </location>
</feature>
<dbReference type="GO" id="GO:0071555">
    <property type="term" value="P:cell wall organization"/>
    <property type="evidence" value="ECO:0007669"/>
    <property type="project" value="UniProtKB-KW"/>
</dbReference>
<protein>
    <recommendedName>
        <fullName evidence="7">glucan 1,3-beta-glucosidase</fullName>
        <ecNumber evidence="7">3.2.1.58</ecNumber>
    </recommendedName>
</protein>
<feature type="region of interest" description="Disordered" evidence="8">
    <location>
        <begin position="723"/>
        <end position="743"/>
    </location>
</feature>
<dbReference type="RefSeq" id="XP_013242865.1">
    <property type="nucleotide sequence ID" value="XM_013387411.1"/>
</dbReference>
<evidence type="ECO:0000256" key="3">
    <source>
        <dbReference type="ARBA" id="ARBA00023180"/>
    </source>
</evidence>
<proteinExistence type="inferred from homology"/>
<dbReference type="EC" id="3.2.1.58" evidence="7"/>
<dbReference type="AlphaFoldDB" id="A0A066VT93"/>
<organism evidence="10 11">
    <name type="scientific">Tilletiaria anomala (strain ATCC 24038 / CBS 436.72 / UBC 951)</name>
    <dbReference type="NCBI Taxonomy" id="1037660"/>
    <lineage>
        <taxon>Eukaryota</taxon>
        <taxon>Fungi</taxon>
        <taxon>Dikarya</taxon>
        <taxon>Basidiomycota</taxon>
        <taxon>Ustilaginomycotina</taxon>
        <taxon>Exobasidiomycetes</taxon>
        <taxon>Georgefischeriales</taxon>
        <taxon>Tilletiariaceae</taxon>
        <taxon>Tilletiaria</taxon>
    </lineage>
</organism>
<evidence type="ECO:0000256" key="2">
    <source>
        <dbReference type="ARBA" id="ARBA00022801"/>
    </source>
</evidence>
<keyword evidence="2 10" id="KW-0378">Hydrolase</keyword>
<dbReference type="SUPFAM" id="SSF51445">
    <property type="entry name" value="(Trans)glycosidases"/>
    <property type="match status" value="1"/>
</dbReference>
<dbReference type="InterPro" id="IPR017853">
    <property type="entry name" value="GH"/>
</dbReference>
<comment type="caution">
    <text evidence="10">The sequence shown here is derived from an EMBL/GenBank/DDBJ whole genome shotgun (WGS) entry which is preliminary data.</text>
</comment>
<dbReference type="HOGENOM" id="CLU_004624_6_1_1"/>
<gene>
    <name evidence="10" type="ORF">K437DRAFT_224836</name>
</gene>
<dbReference type="GO" id="GO:0009251">
    <property type="term" value="P:glucan catabolic process"/>
    <property type="evidence" value="ECO:0007669"/>
    <property type="project" value="TreeGrafter"/>
</dbReference>
<dbReference type="GeneID" id="25262488"/>
<feature type="compositionally biased region" description="Polar residues" evidence="8">
    <location>
        <begin position="676"/>
        <end position="692"/>
    </location>
</feature>
<name>A0A066VT93_TILAU</name>
<dbReference type="Proteomes" id="UP000027361">
    <property type="component" value="Unassembled WGS sequence"/>
</dbReference>
<keyword evidence="9" id="KW-0812">Transmembrane</keyword>
<dbReference type="GO" id="GO:0009986">
    <property type="term" value="C:cell surface"/>
    <property type="evidence" value="ECO:0007669"/>
    <property type="project" value="TreeGrafter"/>
</dbReference>
<keyword evidence="11" id="KW-1185">Reference proteome</keyword>
<dbReference type="PANTHER" id="PTHR31297:SF34">
    <property type="entry name" value="GLUCAN 1,3-BETA-GLUCOSIDASE 2"/>
    <property type="match status" value="1"/>
</dbReference>
<feature type="compositionally biased region" description="Low complexity" evidence="8">
    <location>
        <begin position="180"/>
        <end position="189"/>
    </location>
</feature>
<dbReference type="OMA" id="YAITIGQ"/>
<feature type="transmembrane region" description="Helical" evidence="9">
    <location>
        <begin position="70"/>
        <end position="91"/>
    </location>
</feature>
<feature type="region of interest" description="Disordered" evidence="8">
    <location>
        <begin position="168"/>
        <end position="189"/>
    </location>
</feature>
<comment type="similarity">
    <text evidence="1">Belongs to the glycosyl hydrolase 5 (cellulase A) family.</text>
</comment>
<evidence type="ECO:0000256" key="5">
    <source>
        <dbReference type="ARBA" id="ARBA00023316"/>
    </source>
</evidence>
<dbReference type="EMBL" id="JMSN01000049">
    <property type="protein sequence ID" value="KDN44691.1"/>
    <property type="molecule type" value="Genomic_DNA"/>
</dbReference>
<dbReference type="PANTHER" id="PTHR31297">
    <property type="entry name" value="GLUCAN ENDO-1,6-BETA-GLUCOSIDASE B"/>
    <property type="match status" value="1"/>
</dbReference>
<evidence type="ECO:0000256" key="9">
    <source>
        <dbReference type="SAM" id="Phobius"/>
    </source>
</evidence>
<evidence type="ECO:0000313" key="10">
    <source>
        <dbReference type="EMBL" id="KDN44691.1"/>
    </source>
</evidence>
<sequence length="743" mass="80885">MDPSIRDSYIHVGRDTVLQSSPLNNKQLPLSSSYYAEADRAPGVARYAGLGDAHRRQEDHRVHYSQRKKAVIVGIVALIVAAVCVAVVVPVTEHFLNKPDTSSEPGGIVDKDGNVVATTGGNGSVIILEDGTKYTYINPFGGTWNSGLLNNSAQAQWYTPPLSEEFHFGGKQGNRRRQGSRASGSSENGSSGRIIGVNVGGWLVTEPFIVPALYEPYANGPNAAVDEFTLSQQWLKEGGLARLKQKLTQHYDTFITERDFADIACAGLNWVRLPIGFWALETIDDEPFLEGVSWQYFLKAIQWARKYGLRINLDLHAVPGSANSFNHGGKLGPTPPSTVGINFLQGPAGLVNAQRALNYIRIITEFISQPEIAPVVPMFTVINEPYLPTAIGVPALSAWYAELYSEIRNNITGLGKGHGPFIGMHDGFLGLRQWENYMPGADRIGWDVHPYIAFGPKYTDDFSKIVPGFCNAYGPQIDRALANNGLSFAGEWSPAVNDCGLYLNGVGLGTRYENTYQGNGNVYGNCTKWTDWTKWDETMKSSIRQFAEVSMDSLKNTFFWSWKIGNSSQSGRVEAPTWSYQLGLQQGWLPTDPYHAGSNACSSAASSYSASIAATTSWSSTFEGWKTGDTAAPYTANPSAYPWPPSSISGAGVAVTNMPSYTRTGSISKAPPPAWTESQSRKPNPTISNWAQKSDNAPMYVKVKGCSYQLDQYSVSGIPGSWPCSGSAMSKRKTTSIPTPTTT</sequence>
<keyword evidence="3" id="KW-0325">Glycoprotein</keyword>
<evidence type="ECO:0000256" key="6">
    <source>
        <dbReference type="ARBA" id="ARBA00036824"/>
    </source>
</evidence>
<dbReference type="InParanoid" id="A0A066VT93"/>
<dbReference type="Gene3D" id="3.20.20.80">
    <property type="entry name" value="Glycosidases"/>
    <property type="match status" value="1"/>
</dbReference>
<evidence type="ECO:0000313" key="11">
    <source>
        <dbReference type="Proteomes" id="UP000027361"/>
    </source>
</evidence>
<comment type="catalytic activity">
    <reaction evidence="6">
        <text>Successive hydrolysis of beta-D-glucose units from the non-reducing ends of (1-&gt;3)-beta-D-glucans, releasing alpha-glucose.</text>
        <dbReference type="EC" id="3.2.1.58"/>
    </reaction>
</comment>
<keyword evidence="5" id="KW-0961">Cell wall biogenesis/degradation</keyword>
<keyword evidence="4" id="KW-0326">Glycosidase</keyword>
<evidence type="ECO:0000256" key="4">
    <source>
        <dbReference type="ARBA" id="ARBA00023295"/>
    </source>
</evidence>
<dbReference type="STRING" id="1037660.A0A066VT93"/>
<accession>A0A066VT93</accession>